<protein>
    <recommendedName>
        <fullName evidence="7">Zn(2)-C6 fungal-type domain-containing protein</fullName>
    </recommendedName>
</protein>
<feature type="domain" description="Zn(2)-C6 fungal-type" evidence="7">
    <location>
        <begin position="18"/>
        <end position="52"/>
    </location>
</feature>
<feature type="compositionally biased region" description="Low complexity" evidence="6">
    <location>
        <begin position="99"/>
        <end position="109"/>
    </location>
</feature>
<dbReference type="GO" id="GO:0005634">
    <property type="term" value="C:nucleus"/>
    <property type="evidence" value="ECO:0007669"/>
    <property type="project" value="UniProtKB-SubCell"/>
</dbReference>
<comment type="subcellular location">
    <subcellularLocation>
        <location evidence="1">Nucleus</location>
    </subcellularLocation>
</comment>
<dbReference type="PROSITE" id="PS50048">
    <property type="entry name" value="ZN2_CY6_FUNGAL_2"/>
    <property type="match status" value="1"/>
</dbReference>
<dbReference type="CDD" id="cd00067">
    <property type="entry name" value="GAL4"/>
    <property type="match status" value="1"/>
</dbReference>
<keyword evidence="4" id="KW-0804">Transcription</keyword>
<dbReference type="InterPro" id="IPR036864">
    <property type="entry name" value="Zn2-C6_fun-type_DNA-bd_sf"/>
</dbReference>
<dbReference type="GO" id="GO:0000981">
    <property type="term" value="F:DNA-binding transcription factor activity, RNA polymerase II-specific"/>
    <property type="evidence" value="ECO:0007669"/>
    <property type="project" value="InterPro"/>
</dbReference>
<keyword evidence="5" id="KW-0539">Nucleus</keyword>
<evidence type="ECO:0000259" key="7">
    <source>
        <dbReference type="PROSITE" id="PS50048"/>
    </source>
</evidence>
<dbReference type="Proteomes" id="UP000054988">
    <property type="component" value="Unassembled WGS sequence"/>
</dbReference>
<dbReference type="InterPro" id="IPR001138">
    <property type="entry name" value="Zn2Cys6_DnaBD"/>
</dbReference>
<evidence type="ECO:0000256" key="5">
    <source>
        <dbReference type="ARBA" id="ARBA00023242"/>
    </source>
</evidence>
<evidence type="ECO:0000313" key="8">
    <source>
        <dbReference type="EMBL" id="KTB29210.1"/>
    </source>
</evidence>
<sequence length="567" mass="62049">MTSEAPTTPYISANTRRACSNCRKRKIKCDGGRPTCGQCLRRAHLGIEECEYADISGRTQSEILEENISRLESRIHELEDPSRASSVTLHQPYMGQGQSSASASSADAAQVPQEPPDDVRRSLLSSFLPQGDNFGFFLNATRFWEATLSSLPIGHPSRPTPALLSAVYLVAHYLATRQTQDQRHQQLLSQALQEAASTLTSTHPNRVMHGIQAEVLLSTYLFDNGRILEGKYHLSTAVSLAIGAGLHQIRSQQNRSPSLPPPVDPIEEGERINAFWTVYMLSNMWGVAVGSTSSTIFDTNPSSEIDTPWPLDMSEYERASIYAWPGSVQLSDFFPFTQRGLSGNIVGSSTIRNFLAQTSTDAPGHGSHYGSSPLALSVKASVLLDRAATIASSFRANMTEAERQEFLNSFSFHEGLIDSFISSSIPPLNGLDPASPLFRIALVIHTLSYTAIIQLHSVFAERDARSMSKSLAAAEASVSLLRQARHAPLVNPIMAVLWMNAGKVLLQEIGRLRSRRARSGTPSGGDREGELHHGLQRLSETMGVFAGSSVLMRDQLSNLQQAHQRLQ</sequence>
<feature type="region of interest" description="Disordered" evidence="6">
    <location>
        <begin position="93"/>
        <end position="120"/>
    </location>
</feature>
<name>A0A0W0EYS3_MONRR</name>
<dbReference type="InterPro" id="IPR050815">
    <property type="entry name" value="TF_fung"/>
</dbReference>
<evidence type="ECO:0000313" key="9">
    <source>
        <dbReference type="Proteomes" id="UP000054988"/>
    </source>
</evidence>
<comment type="caution">
    <text evidence="8">The sequence shown here is derived from an EMBL/GenBank/DDBJ whole genome shotgun (WGS) entry which is preliminary data.</text>
</comment>
<dbReference type="Pfam" id="PF00172">
    <property type="entry name" value="Zn_clus"/>
    <property type="match status" value="1"/>
</dbReference>
<dbReference type="Gene3D" id="4.10.240.10">
    <property type="entry name" value="Zn(2)-C6 fungal-type DNA-binding domain"/>
    <property type="match status" value="1"/>
</dbReference>
<evidence type="ECO:0000256" key="1">
    <source>
        <dbReference type="ARBA" id="ARBA00004123"/>
    </source>
</evidence>
<dbReference type="PANTHER" id="PTHR47338">
    <property type="entry name" value="ZN(II)2CYS6 TRANSCRIPTION FACTOR (EUROFUNG)-RELATED"/>
    <property type="match status" value="1"/>
</dbReference>
<dbReference type="GO" id="GO:0006351">
    <property type="term" value="P:DNA-templated transcription"/>
    <property type="evidence" value="ECO:0007669"/>
    <property type="project" value="InterPro"/>
</dbReference>
<organism evidence="8 9">
    <name type="scientific">Moniliophthora roreri</name>
    <name type="common">Frosty pod rot fungus</name>
    <name type="synonym">Monilia roreri</name>
    <dbReference type="NCBI Taxonomy" id="221103"/>
    <lineage>
        <taxon>Eukaryota</taxon>
        <taxon>Fungi</taxon>
        <taxon>Dikarya</taxon>
        <taxon>Basidiomycota</taxon>
        <taxon>Agaricomycotina</taxon>
        <taxon>Agaricomycetes</taxon>
        <taxon>Agaricomycetidae</taxon>
        <taxon>Agaricales</taxon>
        <taxon>Marasmiineae</taxon>
        <taxon>Marasmiaceae</taxon>
        <taxon>Moniliophthora</taxon>
    </lineage>
</organism>
<reference evidence="8 9" key="1">
    <citation type="submission" date="2015-12" db="EMBL/GenBank/DDBJ databases">
        <title>Draft genome sequence of Moniliophthora roreri, the causal agent of frosty pod rot of cacao.</title>
        <authorList>
            <person name="Aime M.C."/>
            <person name="Diaz-Valderrama J.R."/>
            <person name="Kijpornyongpan T."/>
            <person name="Phillips-Mora W."/>
        </authorList>
    </citation>
    <scope>NUCLEOTIDE SEQUENCE [LARGE SCALE GENOMIC DNA]</scope>
    <source>
        <strain evidence="8 9">MCA 2952</strain>
    </source>
</reference>
<evidence type="ECO:0000256" key="4">
    <source>
        <dbReference type="ARBA" id="ARBA00023163"/>
    </source>
</evidence>
<dbReference type="GO" id="GO:0008270">
    <property type="term" value="F:zinc ion binding"/>
    <property type="evidence" value="ECO:0007669"/>
    <property type="project" value="InterPro"/>
</dbReference>
<keyword evidence="3" id="KW-0805">Transcription regulation</keyword>
<dbReference type="GO" id="GO:0003677">
    <property type="term" value="F:DNA binding"/>
    <property type="evidence" value="ECO:0007669"/>
    <property type="project" value="InterPro"/>
</dbReference>
<dbReference type="SMART" id="SM00066">
    <property type="entry name" value="GAL4"/>
    <property type="match status" value="1"/>
</dbReference>
<dbReference type="EMBL" id="LATX01002444">
    <property type="protein sequence ID" value="KTB29210.1"/>
    <property type="molecule type" value="Genomic_DNA"/>
</dbReference>
<dbReference type="InterPro" id="IPR007219">
    <property type="entry name" value="XnlR_reg_dom"/>
</dbReference>
<evidence type="ECO:0000256" key="6">
    <source>
        <dbReference type="SAM" id="MobiDB-lite"/>
    </source>
</evidence>
<dbReference type="CDD" id="cd12148">
    <property type="entry name" value="fungal_TF_MHR"/>
    <property type="match status" value="1"/>
</dbReference>
<gene>
    <name evidence="8" type="ORF">WG66_18225</name>
</gene>
<keyword evidence="2" id="KW-0479">Metal-binding</keyword>
<proteinExistence type="predicted"/>
<accession>A0A0W0EYS3</accession>
<evidence type="ECO:0000256" key="3">
    <source>
        <dbReference type="ARBA" id="ARBA00023015"/>
    </source>
</evidence>
<dbReference type="SUPFAM" id="SSF57701">
    <property type="entry name" value="Zn2/Cys6 DNA-binding domain"/>
    <property type="match status" value="1"/>
</dbReference>
<dbReference type="PANTHER" id="PTHR47338:SF29">
    <property type="entry name" value="ZN(2)-C6 FUNGAL-TYPE DOMAIN-CONTAINING PROTEIN"/>
    <property type="match status" value="1"/>
</dbReference>
<dbReference type="Pfam" id="PF04082">
    <property type="entry name" value="Fungal_trans"/>
    <property type="match status" value="1"/>
</dbReference>
<dbReference type="AlphaFoldDB" id="A0A0W0EYS3"/>
<evidence type="ECO:0000256" key="2">
    <source>
        <dbReference type="ARBA" id="ARBA00022723"/>
    </source>
</evidence>